<dbReference type="InterPro" id="IPR027165">
    <property type="entry name" value="CND3"/>
</dbReference>
<evidence type="ECO:0000256" key="3">
    <source>
        <dbReference type="ARBA" id="ARBA00022454"/>
    </source>
</evidence>
<accession>A0AAD9FPQ0</accession>
<dbReference type="PANTHER" id="PTHR14418:SF5">
    <property type="entry name" value="CONDENSIN COMPLEX SUBUNIT 3"/>
    <property type="match status" value="1"/>
</dbReference>
<reference evidence="10" key="1">
    <citation type="submission" date="2023-02" db="EMBL/GenBank/DDBJ databases">
        <title>Identification and recombinant expression of a fungal hydrolase from Papiliotrema laurentii that hydrolyzes apple cutin and clears colloidal polyester polyurethane.</title>
        <authorList>
            <consortium name="DOE Joint Genome Institute"/>
            <person name="Roman V.A."/>
            <person name="Bojanowski C."/>
            <person name="Crable B.R."/>
            <person name="Wagner D.N."/>
            <person name="Hung C.S."/>
            <person name="Nadeau L.J."/>
            <person name="Schratz L."/>
            <person name="Haridas S."/>
            <person name="Pangilinan J."/>
            <person name="Lipzen A."/>
            <person name="Na H."/>
            <person name="Yan M."/>
            <person name="Ng V."/>
            <person name="Grigoriev I.V."/>
            <person name="Spatafora J.W."/>
            <person name="Barlow D."/>
            <person name="Biffinger J."/>
            <person name="Kelley-Loughnane N."/>
            <person name="Varaljay V.A."/>
            <person name="Crookes-Goodson W.J."/>
        </authorList>
    </citation>
    <scope>NUCLEOTIDE SEQUENCE</scope>
    <source>
        <strain evidence="10">5307AH</strain>
    </source>
</reference>
<keyword evidence="3" id="KW-0158">Chromosome</keyword>
<dbReference type="PANTHER" id="PTHR14418">
    <property type="entry name" value="CONDENSIN COMPLEX SUBUNIT 3-RELATED"/>
    <property type="match status" value="1"/>
</dbReference>
<keyword evidence="6" id="KW-0226">DNA condensation</keyword>
<dbReference type="GO" id="GO:0051301">
    <property type="term" value="P:cell division"/>
    <property type="evidence" value="ECO:0007669"/>
    <property type="project" value="UniProtKB-KW"/>
</dbReference>
<organism evidence="10 11">
    <name type="scientific">Papiliotrema laurentii</name>
    <name type="common">Cryptococcus laurentii</name>
    <dbReference type="NCBI Taxonomy" id="5418"/>
    <lineage>
        <taxon>Eukaryota</taxon>
        <taxon>Fungi</taxon>
        <taxon>Dikarya</taxon>
        <taxon>Basidiomycota</taxon>
        <taxon>Agaricomycotina</taxon>
        <taxon>Tremellomycetes</taxon>
        <taxon>Tremellales</taxon>
        <taxon>Rhynchogastremaceae</taxon>
        <taxon>Papiliotrema</taxon>
    </lineage>
</organism>
<proteinExistence type="inferred from homology"/>
<evidence type="ECO:0000256" key="5">
    <source>
        <dbReference type="ARBA" id="ARBA00022776"/>
    </source>
</evidence>
<dbReference type="GO" id="GO:0007076">
    <property type="term" value="P:mitotic chromosome condensation"/>
    <property type="evidence" value="ECO:0007669"/>
    <property type="project" value="InterPro"/>
</dbReference>
<evidence type="ECO:0000256" key="4">
    <source>
        <dbReference type="ARBA" id="ARBA00022618"/>
    </source>
</evidence>
<dbReference type="GO" id="GO:0000796">
    <property type="term" value="C:condensin complex"/>
    <property type="evidence" value="ECO:0007669"/>
    <property type="project" value="InterPro"/>
</dbReference>
<evidence type="ECO:0000313" key="10">
    <source>
        <dbReference type="EMBL" id="KAK1923083.1"/>
    </source>
</evidence>
<comment type="subcellular location">
    <subcellularLocation>
        <location evidence="1">Chromosome</location>
    </subcellularLocation>
</comment>
<keyword evidence="5" id="KW-0498">Mitosis</keyword>
<comment type="caution">
    <text evidence="10">The sequence shown here is derived from an EMBL/GenBank/DDBJ whole genome shotgun (WGS) entry which is preliminary data.</text>
</comment>
<dbReference type="Pfam" id="PF12719">
    <property type="entry name" value="Cnd3"/>
    <property type="match status" value="1"/>
</dbReference>
<dbReference type="Gene3D" id="1.25.10.10">
    <property type="entry name" value="Leucine-rich Repeat Variant"/>
    <property type="match status" value="2"/>
</dbReference>
<feature type="region of interest" description="Disordered" evidence="8">
    <location>
        <begin position="911"/>
        <end position="936"/>
    </location>
</feature>
<evidence type="ECO:0000256" key="6">
    <source>
        <dbReference type="ARBA" id="ARBA00023067"/>
    </source>
</evidence>
<dbReference type="GO" id="GO:0000793">
    <property type="term" value="C:condensed chromosome"/>
    <property type="evidence" value="ECO:0007669"/>
    <property type="project" value="TreeGrafter"/>
</dbReference>
<evidence type="ECO:0000256" key="2">
    <source>
        <dbReference type="ARBA" id="ARBA00006533"/>
    </source>
</evidence>
<sequence>MVNARPRAATASYLIDTLPQVLPPIFEQAQHTTANHRKNLVALRKVQETCATITEKTSKGTKLVGEKAFNTLFVDMVNRVLAVKKGVSVADRVVKFVAQYVSYVTEQDAKEGVEEDTASTRFVGKLLKHLLSGMEAKDKNVRFRVTLMIVSMINGLGEIDDDMYVVLRRSLLDRARDKETAVRVQAALGLAKLQSGEDEDDLEEGEVSLSEVLLDMLRYDPAAEVRRAALYNLPRTPATLPHILARTRDVDPILRRTVYHGSLSAAALPDARILSIAQREQVVRNGLGDREGSVRKAAAGMLGGWVDQAEGDLIQFLSRFDVMTSEVAEEALLSVFVSRPEVLDLVELDEEYWASLTPEKAFLARVYGEHLRAANDDTRFEESMPVVTALAFRTQDEYNKLVGAAAEEESGDVDERAFIVGELLKLAVHLDYADETGRRKMFQLTREMISQANLPEALVPRCLDVLTKISDGERDLIRVIVDVITELREGDGDEEPMGSQASVLGTPAPRKAMTPRTDLDDPEAKIKAALIDLRCLLICISLLERVNSPLQDNSVFHGLLPDLIIPAVRNKEEPALRDQGLVCLGLCCMIDSKMAANSFGLFIQQLSAADDELKIKVVHIVFDLLMVQDINDLVSKTMSVDKVVELVRHTLSQDEPHVQAAACEGVAKLMLAGMISDESVLQSLVLLYFSPETADNQALRQCLTYFLPVYCYSSPDNQRRMLNIFIETFDLLAQLAEEMEGEQDMLPLAQMGLMMVDWLDPHKVVERDGVTADLGVQLDLAIEVLKTILTESSKDIRKALVSFLSKLNLPEPDETEEWRVRSAALLITSIRSKCPLTDAASKNALNKFDGVLLKKYPAELEGFNEDLWRSEEREEVRELYGFIDDVWVSDSLPLVRAESLARNETAMLAVRPGLRDDGTPEDLVKRSRTDRTTRQS</sequence>
<feature type="region of interest" description="Disordered" evidence="8">
    <location>
        <begin position="490"/>
        <end position="518"/>
    </location>
</feature>
<feature type="compositionally biased region" description="Basic and acidic residues" evidence="8">
    <location>
        <begin position="913"/>
        <end position="936"/>
    </location>
</feature>
<gene>
    <name evidence="10" type="ORF">DB88DRAFT_493715</name>
</gene>
<dbReference type="InterPro" id="IPR025977">
    <property type="entry name" value="Cnd3_C"/>
</dbReference>
<comment type="similarity">
    <text evidence="2">Belongs to the CND3 (condensin subunit 3) family.</text>
</comment>
<dbReference type="AlphaFoldDB" id="A0AAD9FPQ0"/>
<dbReference type="EMBL" id="JAODAN010000007">
    <property type="protein sequence ID" value="KAK1923083.1"/>
    <property type="molecule type" value="Genomic_DNA"/>
</dbReference>
<name>A0AAD9FPQ0_PAPLA</name>
<dbReference type="InterPro" id="IPR016024">
    <property type="entry name" value="ARM-type_fold"/>
</dbReference>
<keyword evidence="7" id="KW-0131">Cell cycle</keyword>
<dbReference type="SUPFAM" id="SSF48371">
    <property type="entry name" value="ARM repeat"/>
    <property type="match status" value="1"/>
</dbReference>
<evidence type="ECO:0000256" key="7">
    <source>
        <dbReference type="ARBA" id="ARBA00023306"/>
    </source>
</evidence>
<evidence type="ECO:0000256" key="1">
    <source>
        <dbReference type="ARBA" id="ARBA00004286"/>
    </source>
</evidence>
<dbReference type="InterPro" id="IPR011989">
    <property type="entry name" value="ARM-like"/>
</dbReference>
<evidence type="ECO:0000259" key="9">
    <source>
        <dbReference type="Pfam" id="PF12719"/>
    </source>
</evidence>
<evidence type="ECO:0000256" key="8">
    <source>
        <dbReference type="SAM" id="MobiDB-lite"/>
    </source>
</evidence>
<protein>
    <submittedName>
        <fullName evidence="10">Nuclear condensing complex subunit</fullName>
    </submittedName>
</protein>
<keyword evidence="4" id="KW-0132">Cell division</keyword>
<evidence type="ECO:0000313" key="11">
    <source>
        <dbReference type="Proteomes" id="UP001182556"/>
    </source>
</evidence>
<dbReference type="Proteomes" id="UP001182556">
    <property type="component" value="Unassembled WGS sequence"/>
</dbReference>
<feature type="domain" description="Nuclear condensin complex subunit 3 C-terminal" evidence="9">
    <location>
        <begin position="534"/>
        <end position="809"/>
    </location>
</feature>
<keyword evidence="11" id="KW-1185">Reference proteome</keyword>